<dbReference type="InterPro" id="IPR006626">
    <property type="entry name" value="PbH1"/>
</dbReference>
<keyword evidence="1" id="KW-1133">Transmembrane helix</keyword>
<reference evidence="3 4" key="1">
    <citation type="submission" date="2015-06" db="EMBL/GenBank/DDBJ databases">
        <title>New insights into the roles of widespread benthic archaea in carbon and nitrogen cycling.</title>
        <authorList>
            <person name="Lazar C.S."/>
            <person name="Baker B.J."/>
            <person name="Seitz K.W."/>
            <person name="Hyde A.S."/>
            <person name="Dick G.J."/>
            <person name="Hinrichs K.-U."/>
            <person name="Teske A.P."/>
        </authorList>
    </citation>
    <scope>NUCLEOTIDE SEQUENCE [LARGE SCALE GENOMIC DNA]</scope>
    <source>
        <strain evidence="3">SG8-32-1</strain>
    </source>
</reference>
<accession>A0A0M0BW39</accession>
<sequence>MGKRKSTLIVFILVLPLVAGVQIVDLTYGNFFPDPGPDLPRIYIKNDGTIEPANAPIERTGNFYKLTDNISLFTIEIQRNNIILNGSSYLIQGNASWMGYDSGNNGIVITGRENITLTHFDIAYCYAGIRVSNSSNISIANNNFINGTSIGIVIKQSSFVLIENNKFISIYGPHIHCTGVNNTITGNTLIDGAYGIELEGSSNIISNNRMEVLLPIILDKADWNIISWNNITGPAPSLTHWPDRDDNYTGNEGLALYVNCSNNMIFGNNITGFVNQAIRIVFSCSNNTFYGNYMANNEFAIALQEGAINNIFYGNTFAADSCKIQINEGVLGTLWNNGTIGNYWGDYNGTDNNGDGIGDTPYTIIGYKWDTTIDGFASFVYSEDNCPLMDPFILPEFHSWFILPLFLVLIPILIVIRNIITKKEAK</sequence>
<dbReference type="NCBIfam" id="TIGR03804">
    <property type="entry name" value="para_beta_helix"/>
    <property type="match status" value="1"/>
</dbReference>
<dbReference type="PATRIC" id="fig|1685124.3.peg.474"/>
<proteinExistence type="predicted"/>
<comment type="caution">
    <text evidence="3">The sequence shown here is derived from an EMBL/GenBank/DDBJ whole genome shotgun (WGS) entry which is preliminary data.</text>
</comment>
<dbReference type="SMART" id="SM00710">
    <property type="entry name" value="PbH1"/>
    <property type="match status" value="6"/>
</dbReference>
<organism evidence="3 4">
    <name type="scientific">miscellaneous Crenarchaeota group-1 archaeon SG8-32-1</name>
    <dbReference type="NCBI Taxonomy" id="1685124"/>
    <lineage>
        <taxon>Archaea</taxon>
        <taxon>Candidatus Bathyarchaeota</taxon>
        <taxon>MCG-1</taxon>
    </lineage>
</organism>
<dbReference type="InterPro" id="IPR011050">
    <property type="entry name" value="Pectin_lyase_fold/virulence"/>
</dbReference>
<dbReference type="InterPro" id="IPR039448">
    <property type="entry name" value="Beta_helix"/>
</dbReference>
<keyword evidence="1" id="KW-0812">Transmembrane</keyword>
<keyword evidence="1" id="KW-0472">Membrane</keyword>
<gene>
    <name evidence="3" type="ORF">AC477_02605</name>
</gene>
<evidence type="ECO:0000256" key="1">
    <source>
        <dbReference type="SAM" id="Phobius"/>
    </source>
</evidence>
<dbReference type="Pfam" id="PF13229">
    <property type="entry name" value="Beta_helix"/>
    <property type="match status" value="1"/>
</dbReference>
<evidence type="ECO:0000259" key="2">
    <source>
        <dbReference type="Pfam" id="PF13229"/>
    </source>
</evidence>
<dbReference type="InterPro" id="IPR022441">
    <property type="entry name" value="Para_beta_helix_rpt-2"/>
</dbReference>
<dbReference type="SUPFAM" id="SSF51126">
    <property type="entry name" value="Pectin lyase-like"/>
    <property type="match status" value="1"/>
</dbReference>
<feature type="domain" description="Right handed beta helix" evidence="2">
    <location>
        <begin position="77"/>
        <end position="208"/>
    </location>
</feature>
<feature type="transmembrane region" description="Helical" evidence="1">
    <location>
        <begin position="397"/>
        <end position="420"/>
    </location>
</feature>
<protein>
    <recommendedName>
        <fullName evidence="2">Right handed beta helix domain-containing protein</fullName>
    </recommendedName>
</protein>
<name>A0A0M0BW39_9ARCH</name>
<dbReference type="Gene3D" id="2.160.20.10">
    <property type="entry name" value="Single-stranded right-handed beta-helix, Pectin lyase-like"/>
    <property type="match status" value="1"/>
</dbReference>
<evidence type="ECO:0000313" key="4">
    <source>
        <dbReference type="Proteomes" id="UP000037237"/>
    </source>
</evidence>
<dbReference type="InterPro" id="IPR012334">
    <property type="entry name" value="Pectin_lyas_fold"/>
</dbReference>
<dbReference type="AlphaFoldDB" id="A0A0M0BW39"/>
<evidence type="ECO:0000313" key="3">
    <source>
        <dbReference type="EMBL" id="KON32669.1"/>
    </source>
</evidence>
<dbReference type="EMBL" id="LFWU01000057">
    <property type="protein sequence ID" value="KON32669.1"/>
    <property type="molecule type" value="Genomic_DNA"/>
</dbReference>
<dbReference type="Proteomes" id="UP000037237">
    <property type="component" value="Unassembled WGS sequence"/>
</dbReference>